<keyword evidence="3" id="KW-1185">Reference proteome</keyword>
<feature type="domain" description="DUF5641" evidence="1">
    <location>
        <begin position="76"/>
        <end position="161"/>
    </location>
</feature>
<organism evidence="2 3">
    <name type="scientific">Aphis craccivora</name>
    <name type="common">Cowpea aphid</name>
    <dbReference type="NCBI Taxonomy" id="307492"/>
    <lineage>
        <taxon>Eukaryota</taxon>
        <taxon>Metazoa</taxon>
        <taxon>Ecdysozoa</taxon>
        <taxon>Arthropoda</taxon>
        <taxon>Hexapoda</taxon>
        <taxon>Insecta</taxon>
        <taxon>Pterygota</taxon>
        <taxon>Neoptera</taxon>
        <taxon>Paraneoptera</taxon>
        <taxon>Hemiptera</taxon>
        <taxon>Sternorrhyncha</taxon>
        <taxon>Aphidomorpha</taxon>
        <taxon>Aphidoidea</taxon>
        <taxon>Aphididae</taxon>
        <taxon>Aphidini</taxon>
        <taxon>Aphis</taxon>
        <taxon>Aphis</taxon>
    </lineage>
</organism>
<dbReference type="Pfam" id="PF18701">
    <property type="entry name" value="DUF5641"/>
    <property type="match status" value="1"/>
</dbReference>
<evidence type="ECO:0000259" key="1">
    <source>
        <dbReference type="Pfam" id="PF18701"/>
    </source>
</evidence>
<dbReference type="InterPro" id="IPR040676">
    <property type="entry name" value="DUF5641"/>
</dbReference>
<reference evidence="2 3" key="1">
    <citation type="submission" date="2019-08" db="EMBL/GenBank/DDBJ databases">
        <title>Whole genome of Aphis craccivora.</title>
        <authorList>
            <person name="Voronova N.V."/>
            <person name="Shulinski R.S."/>
            <person name="Bandarenka Y.V."/>
            <person name="Zhorov D.G."/>
            <person name="Warner D."/>
        </authorList>
    </citation>
    <scope>NUCLEOTIDE SEQUENCE [LARGE SCALE GENOMIC DNA]</scope>
    <source>
        <strain evidence="2">180601</strain>
        <tissue evidence="2">Whole Body</tissue>
    </source>
</reference>
<dbReference type="PANTHER" id="PTHR47331:SF6">
    <property type="entry name" value="DOUBLECORTIN DOMAIN-CONTAINING PROTEIN"/>
    <property type="match status" value="1"/>
</dbReference>
<gene>
    <name evidence="2" type="ORF">FWK35_00015358</name>
</gene>
<evidence type="ECO:0000313" key="2">
    <source>
        <dbReference type="EMBL" id="KAF0749063.1"/>
    </source>
</evidence>
<name>A0A6G0Y4R1_APHCR</name>
<proteinExistence type="predicted"/>
<dbReference type="EMBL" id="VUJU01006240">
    <property type="protein sequence ID" value="KAF0749063.1"/>
    <property type="molecule type" value="Genomic_DNA"/>
</dbReference>
<protein>
    <recommendedName>
        <fullName evidence="1">DUF5641 domain-containing protein</fullName>
    </recommendedName>
</protein>
<accession>A0A6G0Y4R1</accession>
<dbReference type="OrthoDB" id="5986643at2759"/>
<sequence length="162" mass="18692">MKTLLGRVLGEGHLTYEKLCTVLTRAEACLNSRPLTTLAIDPSDPSPLTPGHFLIGDSLTALPEDDVTTTPVNRLTRWRRVTQYSQQLWRRWSREYLRQLQKRFKWLKEKGPRLNVGTVVLVKEDNFPSLQWRLELVDNVFRGSDGVIRSAEVVSANRKYKN</sequence>
<evidence type="ECO:0000313" key="3">
    <source>
        <dbReference type="Proteomes" id="UP000478052"/>
    </source>
</evidence>
<dbReference type="AlphaFoldDB" id="A0A6G0Y4R1"/>
<comment type="caution">
    <text evidence="2">The sequence shown here is derived from an EMBL/GenBank/DDBJ whole genome shotgun (WGS) entry which is preliminary data.</text>
</comment>
<dbReference type="PANTHER" id="PTHR47331">
    <property type="entry name" value="PHD-TYPE DOMAIN-CONTAINING PROTEIN"/>
    <property type="match status" value="1"/>
</dbReference>
<dbReference type="Proteomes" id="UP000478052">
    <property type="component" value="Unassembled WGS sequence"/>
</dbReference>